<feature type="transmembrane region" description="Helical" evidence="1">
    <location>
        <begin position="246"/>
        <end position="273"/>
    </location>
</feature>
<gene>
    <name evidence="2" type="ORF">CH357_02160</name>
</gene>
<keyword evidence="1" id="KW-1133">Transmembrane helix</keyword>
<evidence type="ECO:0000313" key="2">
    <source>
        <dbReference type="EMBL" id="PJZ27377.1"/>
    </source>
</evidence>
<evidence type="ECO:0000313" key="3">
    <source>
        <dbReference type="Proteomes" id="UP000232196"/>
    </source>
</evidence>
<evidence type="ECO:0008006" key="4">
    <source>
        <dbReference type="Google" id="ProtNLM"/>
    </source>
</evidence>
<sequence>MENSTTRAKFDGAGWDLFKLYLFNALATISTLGIYSFWARVRVERYLRQHTSFLGQRFDFHATGLERFLGFLKAAPIAIILFCAIKFPLQWWVFTAELEPLSNVIPIFLLLYILGPFIFVGRLRYHLSRTSYNNIRFHFAGKVLELVKIFLVGIPLTIITLGFYSPWFTIRLKRFQIENTYYGNAGFKFDGTGGSLFWIHLKGFLLLLPTLGFYASWWQANVYNYFWNQTTVNGIRFKSNLKGEDILVYTILSYMAILFSLGLAFPWIAVIWYKLFYEAISLEVEPDLSQIQPEFDKGASALAEGFESSLEALADIFD</sequence>
<feature type="transmembrane region" description="Helical" evidence="1">
    <location>
        <begin position="105"/>
        <end position="125"/>
    </location>
</feature>
<dbReference type="InterPro" id="IPR010295">
    <property type="entry name" value="DUF898"/>
</dbReference>
<evidence type="ECO:0000256" key="1">
    <source>
        <dbReference type="SAM" id="Phobius"/>
    </source>
</evidence>
<accession>A0A2M9XI66</accession>
<name>A0A2M9XI66_9LEPT</name>
<keyword evidence="1" id="KW-0472">Membrane</keyword>
<dbReference type="AlphaFoldDB" id="A0A2M9XI66"/>
<dbReference type="Proteomes" id="UP000232196">
    <property type="component" value="Unassembled WGS sequence"/>
</dbReference>
<protein>
    <recommendedName>
        <fullName evidence="4">DUF898 domain-containing protein</fullName>
    </recommendedName>
</protein>
<dbReference type="EMBL" id="NPDN01000001">
    <property type="protein sequence ID" value="PJZ27377.1"/>
    <property type="molecule type" value="Genomic_DNA"/>
</dbReference>
<dbReference type="OrthoDB" id="9765721at2"/>
<dbReference type="Pfam" id="PF05987">
    <property type="entry name" value="DUF898"/>
    <property type="match status" value="1"/>
</dbReference>
<keyword evidence="3" id="KW-1185">Reference proteome</keyword>
<feature type="transmembrane region" description="Helical" evidence="1">
    <location>
        <begin position="20"/>
        <end position="38"/>
    </location>
</feature>
<feature type="transmembrane region" description="Helical" evidence="1">
    <location>
        <begin position="146"/>
        <end position="164"/>
    </location>
</feature>
<feature type="transmembrane region" description="Helical" evidence="1">
    <location>
        <begin position="197"/>
        <end position="217"/>
    </location>
</feature>
<proteinExistence type="predicted"/>
<keyword evidence="1" id="KW-0812">Transmembrane</keyword>
<dbReference type="RefSeq" id="WP_100705117.1">
    <property type="nucleotide sequence ID" value="NZ_NPDL01000004.1"/>
</dbReference>
<comment type="caution">
    <text evidence="2">The sequence shown here is derived from an EMBL/GenBank/DDBJ whole genome shotgun (WGS) entry which is preliminary data.</text>
</comment>
<organism evidence="2 3">
    <name type="scientific">Leptospira hartskeerlii</name>
    <dbReference type="NCBI Taxonomy" id="2023177"/>
    <lineage>
        <taxon>Bacteria</taxon>
        <taxon>Pseudomonadati</taxon>
        <taxon>Spirochaetota</taxon>
        <taxon>Spirochaetia</taxon>
        <taxon>Leptospirales</taxon>
        <taxon>Leptospiraceae</taxon>
        <taxon>Leptospira</taxon>
    </lineage>
</organism>
<feature type="transmembrane region" description="Helical" evidence="1">
    <location>
        <begin position="74"/>
        <end position="93"/>
    </location>
</feature>
<reference evidence="2 3" key="1">
    <citation type="submission" date="2017-07" db="EMBL/GenBank/DDBJ databases">
        <title>Leptospira spp. isolated from tropical soils.</title>
        <authorList>
            <person name="Thibeaux R."/>
            <person name="Iraola G."/>
            <person name="Ferres I."/>
            <person name="Bierque E."/>
            <person name="Girault D."/>
            <person name="Soupe-Gilbert M.-E."/>
            <person name="Picardeau M."/>
            <person name="Goarant C."/>
        </authorList>
    </citation>
    <scope>NUCLEOTIDE SEQUENCE [LARGE SCALE GENOMIC DNA]</scope>
    <source>
        <strain evidence="2 3">MCA1-C-A1</strain>
    </source>
</reference>